<evidence type="ECO:0000259" key="1">
    <source>
        <dbReference type="Pfam" id="PF09722"/>
    </source>
</evidence>
<evidence type="ECO:0000313" key="2">
    <source>
        <dbReference type="EMBL" id="ROZ80027.1"/>
    </source>
</evidence>
<accession>A0ABX9XCR2</accession>
<dbReference type="EMBL" id="RKKU01000066">
    <property type="protein sequence ID" value="ROZ80027.1"/>
    <property type="molecule type" value="Genomic_DNA"/>
</dbReference>
<dbReference type="Proteomes" id="UP000275199">
    <property type="component" value="Unassembled WGS sequence"/>
</dbReference>
<feature type="domain" description="Antitoxin Xre/MbcA/ParS-like toxin-binding" evidence="1">
    <location>
        <begin position="105"/>
        <end position="152"/>
    </location>
</feature>
<reference evidence="2 3" key="1">
    <citation type="submission" date="2018-11" db="EMBL/GenBank/DDBJ databases">
        <authorList>
            <person name="Jang G.I."/>
            <person name="Hwang C.Y."/>
        </authorList>
    </citation>
    <scope>NUCLEOTIDE SEQUENCE [LARGE SCALE GENOMIC DNA]</scope>
    <source>
        <strain evidence="2 3">SSM26</strain>
    </source>
</reference>
<dbReference type="Pfam" id="PF09722">
    <property type="entry name" value="Xre_MbcA_ParS_C"/>
    <property type="match status" value="1"/>
</dbReference>
<organism evidence="2 3">
    <name type="scientific">Pseudomonas neustonica</name>
    <dbReference type="NCBI Taxonomy" id="2487346"/>
    <lineage>
        <taxon>Bacteria</taxon>
        <taxon>Pseudomonadati</taxon>
        <taxon>Pseudomonadota</taxon>
        <taxon>Gammaproteobacteria</taxon>
        <taxon>Pseudomonadales</taxon>
        <taxon>Pseudomonadaceae</taxon>
        <taxon>Pseudomonas</taxon>
    </lineage>
</organism>
<dbReference type="InterPro" id="IPR024467">
    <property type="entry name" value="Xre/MbcA/ParS-like_toxin-bd"/>
</dbReference>
<evidence type="ECO:0000313" key="3">
    <source>
        <dbReference type="Proteomes" id="UP000275199"/>
    </source>
</evidence>
<comment type="caution">
    <text evidence="2">The sequence shown here is derived from an EMBL/GenBank/DDBJ whole genome shotgun (WGS) entry which is preliminary data.</text>
</comment>
<name>A0ABX9XCR2_9PSED</name>
<protein>
    <submittedName>
        <fullName evidence="2">DUF2384 domain-containing protein</fullName>
    </submittedName>
</protein>
<gene>
    <name evidence="2" type="ORF">EF096_20255</name>
</gene>
<sequence length="155" mass="17078">MSSSKYHVDVRPSSLGADTPNFWTIAIRLSLMSERERISGIRSGFSVTWLLTAKTAFDLNESAIANFAGIAVKSLRQRSEKTKLLGLPASERFDRLAQVAVLSETVFEARSAARDWMITPNDSLGGEAPFFLCRTELGGRQVSRVLRAIEWGGVV</sequence>
<proteinExistence type="predicted"/>
<keyword evidence="3" id="KW-1185">Reference proteome</keyword>